<comment type="subcellular location">
    <subcellularLocation>
        <location evidence="1 13">Membrane</location>
        <topology evidence="1 13">Multi-pass membrane protein</topology>
    </subcellularLocation>
</comment>
<dbReference type="InterPro" id="IPR007960">
    <property type="entry name" value="TAS2R"/>
</dbReference>
<proteinExistence type="inferred from homology"/>
<evidence type="ECO:0000256" key="9">
    <source>
        <dbReference type="ARBA" id="ARBA00023170"/>
    </source>
</evidence>
<dbReference type="GO" id="GO:0016020">
    <property type="term" value="C:membrane"/>
    <property type="evidence" value="ECO:0007669"/>
    <property type="project" value="UniProtKB-SubCell"/>
</dbReference>
<gene>
    <name evidence="17" type="primary">LOC110297128</name>
</gene>
<dbReference type="Pfam" id="PF05296">
    <property type="entry name" value="TAS2R"/>
    <property type="match status" value="1"/>
</dbReference>
<dbReference type="Proteomes" id="UP000515126">
    <property type="component" value="Chromosome 6"/>
</dbReference>
<evidence type="ECO:0000256" key="10">
    <source>
        <dbReference type="ARBA" id="ARBA00023180"/>
    </source>
</evidence>
<feature type="transmembrane region" description="Helical" evidence="14">
    <location>
        <begin position="6"/>
        <end position="27"/>
    </location>
</feature>
<evidence type="ECO:0000256" key="4">
    <source>
        <dbReference type="ARBA" id="ARBA00022606"/>
    </source>
</evidence>
<evidence type="ECO:0000256" key="3">
    <source>
        <dbReference type="ARBA" id="ARBA00022480"/>
    </source>
</evidence>
<comment type="similarity">
    <text evidence="2 12">Belongs to the G-protein coupled receptor T2R family.</text>
</comment>
<dbReference type="GO" id="GO:0004930">
    <property type="term" value="F:G protein-coupled receptor activity"/>
    <property type="evidence" value="ECO:0007669"/>
    <property type="project" value="UniProtKB-KW"/>
</dbReference>
<dbReference type="GO" id="GO:0033038">
    <property type="term" value="F:bitter taste receptor activity"/>
    <property type="evidence" value="ECO:0007669"/>
    <property type="project" value="InterPro"/>
</dbReference>
<evidence type="ECO:0000313" key="17">
    <source>
        <dbReference type="RefSeq" id="XP_021021564.1"/>
    </source>
</evidence>
<keyword evidence="5 13" id="KW-0812">Transmembrane</keyword>
<evidence type="ECO:0000256" key="12">
    <source>
        <dbReference type="RuleBase" id="RU004423"/>
    </source>
</evidence>
<protein>
    <recommendedName>
        <fullName evidence="13">Taste receptor type 2</fullName>
    </recommendedName>
</protein>
<evidence type="ECO:0000256" key="6">
    <source>
        <dbReference type="ARBA" id="ARBA00022989"/>
    </source>
</evidence>
<dbReference type="PANTHER" id="PTHR11394:SF51">
    <property type="entry name" value="TASTE RECEPTOR TYPE 2 MEMBER 116"/>
    <property type="match status" value="1"/>
</dbReference>
<dbReference type="GeneID" id="110297128"/>
<keyword evidence="6 14" id="KW-1133">Transmembrane helix</keyword>
<dbReference type="CDD" id="cd15019">
    <property type="entry name" value="7tm_TAS2R14-like"/>
    <property type="match status" value="1"/>
</dbReference>
<evidence type="ECO:0000256" key="5">
    <source>
        <dbReference type="ARBA" id="ARBA00022692"/>
    </source>
</evidence>
<feature type="transmembrane region" description="Helical" evidence="14">
    <location>
        <begin position="226"/>
        <end position="249"/>
    </location>
</feature>
<evidence type="ECO:0000256" key="1">
    <source>
        <dbReference type="ARBA" id="ARBA00004141"/>
    </source>
</evidence>
<keyword evidence="10" id="KW-0325">Glycoprotein</keyword>
<evidence type="ECO:0000256" key="13">
    <source>
        <dbReference type="RuleBase" id="RU004424"/>
    </source>
</evidence>
<dbReference type="InterPro" id="IPR017452">
    <property type="entry name" value="GPCR_Rhodpsn_7TM"/>
</dbReference>
<name>A0A6P5PX49_MUSCR</name>
<sequence length="305" mass="35126">MNGVLQITFIVILSVEFIIGIFGNGFIAVVNIKDLVKGRKISSVDQILTALAISRIALLWLILVSWWIFMLYPGQWMTDRRVSIMYSIWTTFNQSSLWFATSLSIFCFFKIANFSNPIFLYLKVRFKKVMIGTLIMSLILFCLNIIIINAPESILITEYNVSMSYSLILNNTQLSMLFPFANTMFGFIPFAVSLVTFVLLVFSLWKHQRKMQHSTHGCRDASTKAHIRALQTLIASILLYSIFFLSHVMKVWSALLLERTLLLLITQVARTAFPSVHSWVLILGNAKMRKASLYVFLWLRCRHKE</sequence>
<evidence type="ECO:0000259" key="15">
    <source>
        <dbReference type="PROSITE" id="PS50262"/>
    </source>
</evidence>
<accession>A0A6P5PX49</accession>
<dbReference type="PROSITE" id="PS50262">
    <property type="entry name" value="G_PROTEIN_RECEP_F1_2"/>
    <property type="match status" value="1"/>
</dbReference>
<reference evidence="17" key="1">
    <citation type="submission" date="2025-08" db="UniProtKB">
        <authorList>
            <consortium name="RefSeq"/>
        </authorList>
    </citation>
    <scope>IDENTIFICATION</scope>
</reference>
<keyword evidence="8 13" id="KW-0472">Membrane</keyword>
<dbReference type="PANTHER" id="PTHR11394">
    <property type="entry name" value="TASTE RECEPTOR TYPE 2"/>
    <property type="match status" value="1"/>
</dbReference>
<dbReference type="SUPFAM" id="SSF81321">
    <property type="entry name" value="Family A G protein-coupled receptor-like"/>
    <property type="match status" value="1"/>
</dbReference>
<feature type="transmembrane region" description="Helical" evidence="14">
    <location>
        <begin position="97"/>
        <end position="122"/>
    </location>
</feature>
<organism evidence="16 17">
    <name type="scientific">Mus caroli</name>
    <name type="common">Ryukyu mouse</name>
    <name type="synonym">Ricefield mouse</name>
    <dbReference type="NCBI Taxonomy" id="10089"/>
    <lineage>
        <taxon>Eukaryota</taxon>
        <taxon>Metazoa</taxon>
        <taxon>Chordata</taxon>
        <taxon>Craniata</taxon>
        <taxon>Vertebrata</taxon>
        <taxon>Euteleostomi</taxon>
        <taxon>Mammalia</taxon>
        <taxon>Eutheria</taxon>
        <taxon>Euarchontoglires</taxon>
        <taxon>Glires</taxon>
        <taxon>Rodentia</taxon>
        <taxon>Myomorpha</taxon>
        <taxon>Muroidea</taxon>
        <taxon>Muridae</taxon>
        <taxon>Murinae</taxon>
        <taxon>Mus</taxon>
        <taxon>Mus</taxon>
    </lineage>
</organism>
<feature type="transmembrane region" description="Helical" evidence="14">
    <location>
        <begin position="129"/>
        <end position="150"/>
    </location>
</feature>
<keyword evidence="16" id="KW-1185">Reference proteome</keyword>
<dbReference type="KEGG" id="mcal:110297128"/>
<feature type="transmembrane region" description="Helical" evidence="14">
    <location>
        <begin position="47"/>
        <end position="69"/>
    </location>
</feature>
<keyword evidence="11 13" id="KW-0807">Transducer</keyword>
<feature type="transmembrane region" description="Helical" evidence="14">
    <location>
        <begin position="184"/>
        <end position="205"/>
    </location>
</feature>
<dbReference type="Gene3D" id="1.20.1070.10">
    <property type="entry name" value="Rhodopsin 7-helix transmembrane proteins"/>
    <property type="match status" value="1"/>
</dbReference>
<feature type="transmembrane region" description="Helical" evidence="14">
    <location>
        <begin position="261"/>
        <end position="283"/>
    </location>
</feature>
<evidence type="ECO:0000256" key="7">
    <source>
        <dbReference type="ARBA" id="ARBA00023040"/>
    </source>
</evidence>
<evidence type="ECO:0000313" key="16">
    <source>
        <dbReference type="Proteomes" id="UP000515126"/>
    </source>
</evidence>
<keyword evidence="3 13" id="KW-0919">Taste</keyword>
<keyword evidence="9 13" id="KW-0675">Receptor</keyword>
<evidence type="ECO:0000256" key="8">
    <source>
        <dbReference type="ARBA" id="ARBA00023136"/>
    </source>
</evidence>
<keyword evidence="4 13" id="KW-0716">Sensory transduction</keyword>
<keyword evidence="7 13" id="KW-0297">G-protein coupled receptor</keyword>
<evidence type="ECO:0000256" key="11">
    <source>
        <dbReference type="ARBA" id="ARBA00023224"/>
    </source>
</evidence>
<feature type="domain" description="G-protein coupled receptors family 1 profile" evidence="15">
    <location>
        <begin position="23"/>
        <end position="245"/>
    </location>
</feature>
<dbReference type="RefSeq" id="XP_021021564.1">
    <property type="nucleotide sequence ID" value="XM_021165905.1"/>
</dbReference>
<dbReference type="AlphaFoldDB" id="A0A6P5PX49"/>
<evidence type="ECO:0000256" key="14">
    <source>
        <dbReference type="SAM" id="Phobius"/>
    </source>
</evidence>
<dbReference type="FunFam" id="1.20.1070.10:FF:000042">
    <property type="entry name" value="Taste receptor type 2 member 7"/>
    <property type="match status" value="1"/>
</dbReference>
<evidence type="ECO:0000256" key="2">
    <source>
        <dbReference type="ARBA" id="ARBA00007376"/>
    </source>
</evidence>